<dbReference type="InterPro" id="IPR035940">
    <property type="entry name" value="CAP_sf"/>
</dbReference>
<dbReference type="SUPFAM" id="SSF55797">
    <property type="entry name" value="PR-1-like"/>
    <property type="match status" value="1"/>
</dbReference>
<evidence type="ECO:0000313" key="4">
    <source>
        <dbReference type="Proteomes" id="UP000309117"/>
    </source>
</evidence>
<comment type="caution">
    <text evidence="3">The sequence shown here is derived from an EMBL/GenBank/DDBJ whole genome shotgun (WGS) entry which is preliminary data.</text>
</comment>
<evidence type="ECO:0000256" key="1">
    <source>
        <dbReference type="SAM" id="SignalP"/>
    </source>
</evidence>
<feature type="signal peptide" evidence="1">
    <location>
        <begin position="1"/>
        <end position="29"/>
    </location>
</feature>
<accession>A0A4S2BIJ8</accession>
<proteinExistence type="predicted"/>
<feature type="chain" id="PRO_5020632348" evidence="1">
    <location>
        <begin position="30"/>
        <end position="351"/>
    </location>
</feature>
<dbReference type="AlphaFoldDB" id="A0A4S2BIJ8"/>
<dbReference type="Pfam" id="PF00188">
    <property type="entry name" value="CAP"/>
    <property type="match status" value="1"/>
</dbReference>
<keyword evidence="1" id="KW-0732">Signal</keyword>
<sequence>MMEIKHLKITMLVALVSCTFFLAPTQVNAANYSKSEAKQVRYFQNRYKKLSKKVYDENNLYTVEPNFAEPFNPGQLKAAYITTSMGYVNYYRKLCGLPSESNNDKVNRDAQIGASALAAINAKTSLTAHGLLGYTRPYYISEDEWNTAEDATLGNINFLESDTGASAGEIVTDLIKDDNNLDGSGNTGHRALILSARATRMGIGAAYGSSNKKFYSVQNGVFADDILRPAVKDMVAFPSSGVFPYELLDSDTPWSIYFAKRRLTRQPKIYVTDLTTNKKKRAIHVRNYGTDYFGAGYTSAISFDPNISLINTHKYKVEIRGVTSYSFRLFRQKDTLKSPKKVVHKTTQHSK</sequence>
<organism evidence="3 4">
    <name type="scientific">Lactobacillus intestinalis</name>
    <dbReference type="NCBI Taxonomy" id="151781"/>
    <lineage>
        <taxon>Bacteria</taxon>
        <taxon>Bacillati</taxon>
        <taxon>Bacillota</taxon>
        <taxon>Bacilli</taxon>
        <taxon>Lactobacillales</taxon>
        <taxon>Lactobacillaceae</taxon>
        <taxon>Lactobacillus</taxon>
    </lineage>
</organism>
<feature type="domain" description="SCP" evidence="2">
    <location>
        <begin position="87"/>
        <end position="219"/>
    </location>
</feature>
<dbReference type="RefSeq" id="WP_135960559.1">
    <property type="nucleotide sequence ID" value="NZ_CAJSYX010000001.1"/>
</dbReference>
<dbReference type="EMBL" id="SRYV01000011">
    <property type="protein sequence ID" value="TGY13992.1"/>
    <property type="molecule type" value="Genomic_DNA"/>
</dbReference>
<name>A0A4S2BIJ8_9LACO</name>
<protein>
    <submittedName>
        <fullName evidence="3">CAP domain-containing protein</fullName>
    </submittedName>
</protein>
<reference evidence="3 4" key="1">
    <citation type="submission" date="2019-04" db="EMBL/GenBank/DDBJ databases">
        <title>Microbes associate with the intestines of laboratory mice.</title>
        <authorList>
            <person name="Navarre W."/>
            <person name="Wong E."/>
            <person name="Huang K."/>
            <person name="Tropini C."/>
            <person name="Ng K."/>
            <person name="Yu B."/>
        </authorList>
    </citation>
    <scope>NUCLEOTIDE SEQUENCE [LARGE SCALE GENOMIC DNA]</scope>
    <source>
        <strain evidence="3 4">NM61_E11</strain>
    </source>
</reference>
<evidence type="ECO:0000259" key="2">
    <source>
        <dbReference type="Pfam" id="PF00188"/>
    </source>
</evidence>
<evidence type="ECO:0000313" key="3">
    <source>
        <dbReference type="EMBL" id="TGY13992.1"/>
    </source>
</evidence>
<dbReference type="Proteomes" id="UP000309117">
    <property type="component" value="Unassembled WGS sequence"/>
</dbReference>
<gene>
    <name evidence="3" type="ORF">E5351_06580</name>
</gene>
<dbReference type="InterPro" id="IPR014044">
    <property type="entry name" value="CAP_dom"/>
</dbReference>
<dbReference type="Gene3D" id="3.40.33.10">
    <property type="entry name" value="CAP"/>
    <property type="match status" value="1"/>
</dbReference>